<protein>
    <submittedName>
        <fullName evidence="7">Tyrosine-type recombinase/integrase</fullName>
    </submittedName>
</protein>
<evidence type="ECO:0000259" key="5">
    <source>
        <dbReference type="PROSITE" id="PS51898"/>
    </source>
</evidence>
<dbReference type="InterPro" id="IPR013762">
    <property type="entry name" value="Integrase-like_cat_sf"/>
</dbReference>
<sequence length="520" mass="58700">MRAPTKRNLTDQELDLASAKCLAEFHDYLDQSRLSPGSIHKTLGSARHFLVWLRCSGIKLPHVDDAVLRRFRDHDCVCLPHKCGGGLYKRHAPPPPATIKNVQRLIRFLEISGRTQTPGEIETGCRLVQEFEDWVASEGHTPNMIAQFCARSRHLLIWLHRCRIHMKDLTAETLESFFEHDCLCPGKFDGFAARASDYTIYSTRKFVRFLESRGLVPDVHIVRKKPLNPELHAFHTWLRQNRGLSECTVREYDREVSDLLRSLGNNPDMYDAALVREVLLSRFANASKRHAQRLVIAMRMYLRFLSSTGECPASLAGAVPRTGLWRLATLPRYLTKEDIEKVIASCDGSRTVDIRNRAILLLLARLGLRAGDVRFLQLNDIDWKNAEIHVSGKSRRVVRLPLPQDAGDALLAYIEQTRPRVSEQTVFLRSRAPYRPFAHSTAISILVHRALQRAGVDSPNGQGAHVLRHSAATGLLRSGASLETVGALLRHECSTTTEIYAKVDLAMLQQVAQPWVGDVQ</sequence>
<dbReference type="InterPro" id="IPR050090">
    <property type="entry name" value="Tyrosine_recombinase_XerCD"/>
</dbReference>
<keyword evidence="2 4" id="KW-0238">DNA-binding</keyword>
<evidence type="ECO:0000256" key="2">
    <source>
        <dbReference type="ARBA" id="ARBA00023125"/>
    </source>
</evidence>
<evidence type="ECO:0000256" key="3">
    <source>
        <dbReference type="ARBA" id="ARBA00023172"/>
    </source>
</evidence>
<dbReference type="Gene3D" id="1.10.443.10">
    <property type="entry name" value="Intergrase catalytic core"/>
    <property type="match status" value="1"/>
</dbReference>
<evidence type="ECO:0000256" key="4">
    <source>
        <dbReference type="PROSITE-ProRule" id="PRU01248"/>
    </source>
</evidence>
<keyword evidence="1" id="KW-0229">DNA integration</keyword>
<evidence type="ECO:0000259" key="6">
    <source>
        <dbReference type="PROSITE" id="PS51900"/>
    </source>
</evidence>
<evidence type="ECO:0000256" key="1">
    <source>
        <dbReference type="ARBA" id="ARBA00022908"/>
    </source>
</evidence>
<dbReference type="GO" id="GO:0006310">
    <property type="term" value="P:DNA recombination"/>
    <property type="evidence" value="ECO:0007669"/>
    <property type="project" value="UniProtKB-KW"/>
</dbReference>
<dbReference type="Gene3D" id="1.10.150.130">
    <property type="match status" value="1"/>
</dbReference>
<gene>
    <name evidence="7" type="ORF">F4Y60_02750</name>
</gene>
<organism evidence="7">
    <name type="scientific">Boseongicola sp. SB0664_bin_43</name>
    <dbReference type="NCBI Taxonomy" id="2604844"/>
    <lineage>
        <taxon>Bacteria</taxon>
        <taxon>Pseudomonadati</taxon>
        <taxon>Pseudomonadota</taxon>
        <taxon>Alphaproteobacteria</taxon>
        <taxon>Rhodobacterales</taxon>
        <taxon>Paracoccaceae</taxon>
        <taxon>Boseongicola</taxon>
    </lineage>
</organism>
<dbReference type="GO" id="GO:0015074">
    <property type="term" value="P:DNA integration"/>
    <property type="evidence" value="ECO:0007669"/>
    <property type="project" value="UniProtKB-KW"/>
</dbReference>
<evidence type="ECO:0000313" key="7">
    <source>
        <dbReference type="EMBL" id="MXY33007.1"/>
    </source>
</evidence>
<accession>A0A6B0XZ10</accession>
<keyword evidence="3" id="KW-0233">DNA recombination</keyword>
<dbReference type="PROSITE" id="PS51898">
    <property type="entry name" value="TYR_RECOMBINASE"/>
    <property type="match status" value="1"/>
</dbReference>
<dbReference type="PROSITE" id="PS51900">
    <property type="entry name" value="CB"/>
    <property type="match status" value="1"/>
</dbReference>
<name>A0A6B0XZ10_9RHOB</name>
<reference evidence="7" key="1">
    <citation type="submission" date="2019-09" db="EMBL/GenBank/DDBJ databases">
        <title>Characterisation of the sponge microbiome using genome-centric metagenomics.</title>
        <authorList>
            <person name="Engelberts J.P."/>
            <person name="Robbins S.J."/>
            <person name="De Goeij J.M."/>
            <person name="Aranda M."/>
            <person name="Bell S.C."/>
            <person name="Webster N.S."/>
        </authorList>
    </citation>
    <scope>NUCLEOTIDE SEQUENCE</scope>
    <source>
        <strain evidence="7">SB0664_bin_43</strain>
    </source>
</reference>
<proteinExistence type="predicted"/>
<comment type="caution">
    <text evidence="7">The sequence shown here is derived from an EMBL/GenBank/DDBJ whole genome shotgun (WGS) entry which is preliminary data.</text>
</comment>
<dbReference type="EMBL" id="VXRY01000103">
    <property type="protein sequence ID" value="MXY33007.1"/>
    <property type="molecule type" value="Genomic_DNA"/>
</dbReference>
<feature type="domain" description="Tyr recombinase" evidence="5">
    <location>
        <begin position="329"/>
        <end position="513"/>
    </location>
</feature>
<dbReference type="AlphaFoldDB" id="A0A6B0XZ10"/>
<feature type="domain" description="Core-binding (CB)" evidence="6">
    <location>
        <begin position="225"/>
        <end position="306"/>
    </location>
</feature>
<dbReference type="Pfam" id="PF00589">
    <property type="entry name" value="Phage_integrase"/>
    <property type="match status" value="1"/>
</dbReference>
<dbReference type="InterPro" id="IPR044068">
    <property type="entry name" value="CB"/>
</dbReference>
<dbReference type="SUPFAM" id="SSF56349">
    <property type="entry name" value="DNA breaking-rejoining enzymes"/>
    <property type="match status" value="1"/>
</dbReference>
<dbReference type="InterPro" id="IPR002104">
    <property type="entry name" value="Integrase_catalytic"/>
</dbReference>
<dbReference type="InterPro" id="IPR010998">
    <property type="entry name" value="Integrase_recombinase_N"/>
</dbReference>
<dbReference type="PANTHER" id="PTHR30349:SF90">
    <property type="entry name" value="TYROSINE RECOMBINASE XERD"/>
    <property type="match status" value="1"/>
</dbReference>
<dbReference type="GO" id="GO:0003677">
    <property type="term" value="F:DNA binding"/>
    <property type="evidence" value="ECO:0007669"/>
    <property type="project" value="UniProtKB-UniRule"/>
</dbReference>
<dbReference type="PANTHER" id="PTHR30349">
    <property type="entry name" value="PHAGE INTEGRASE-RELATED"/>
    <property type="match status" value="1"/>
</dbReference>
<dbReference type="InterPro" id="IPR011010">
    <property type="entry name" value="DNA_brk_join_enz"/>
</dbReference>